<name>A0AAE9MPM6_9FLAO</name>
<reference evidence="10" key="1">
    <citation type="submission" date="2020-04" db="EMBL/GenBank/DDBJ databases">
        <title>Tenacibaculum mesophilum bac2.</title>
        <authorList>
            <person name="Li M."/>
        </authorList>
    </citation>
    <scope>NUCLEOTIDE SEQUENCE</scope>
    <source>
        <strain evidence="10">Bac2</strain>
    </source>
</reference>
<dbReference type="InterPro" id="IPR009056">
    <property type="entry name" value="Cyt_c-like_dom"/>
</dbReference>
<keyword evidence="7" id="KW-0472">Membrane</keyword>
<dbReference type="Proteomes" id="UP001056837">
    <property type="component" value="Chromosome"/>
</dbReference>
<protein>
    <submittedName>
        <fullName evidence="10">C-type cytochrome</fullName>
    </submittedName>
</protein>
<accession>A0AAE9MPM6</accession>
<dbReference type="InterPro" id="IPR036280">
    <property type="entry name" value="Multihaem_cyt_sf"/>
</dbReference>
<evidence type="ECO:0000259" key="9">
    <source>
        <dbReference type="PROSITE" id="PS51007"/>
    </source>
</evidence>
<keyword evidence="7" id="KW-0812">Transmembrane</keyword>
<keyword evidence="4" id="KW-0249">Electron transport</keyword>
<proteinExistence type="predicted"/>
<evidence type="ECO:0000256" key="4">
    <source>
        <dbReference type="ARBA" id="ARBA00022982"/>
    </source>
</evidence>
<dbReference type="AlphaFoldDB" id="A0AAE9MPM6"/>
<feature type="chain" id="PRO_5042063858" evidence="8">
    <location>
        <begin position="33"/>
        <end position="431"/>
    </location>
</feature>
<feature type="signal peptide" evidence="8">
    <location>
        <begin position="1"/>
        <end position="32"/>
    </location>
</feature>
<dbReference type="GO" id="GO:0046872">
    <property type="term" value="F:metal ion binding"/>
    <property type="evidence" value="ECO:0007669"/>
    <property type="project" value="UniProtKB-KW"/>
</dbReference>
<dbReference type="SUPFAM" id="SSF48695">
    <property type="entry name" value="Multiheme cytochromes"/>
    <property type="match status" value="1"/>
</dbReference>
<evidence type="ECO:0000256" key="8">
    <source>
        <dbReference type="SAM" id="SignalP"/>
    </source>
</evidence>
<dbReference type="InterPro" id="IPR036909">
    <property type="entry name" value="Cyt_c-like_dom_sf"/>
</dbReference>
<dbReference type="SUPFAM" id="SSF46626">
    <property type="entry name" value="Cytochrome c"/>
    <property type="match status" value="1"/>
</dbReference>
<dbReference type="RefSeq" id="WP_047788298.1">
    <property type="nucleotide sequence ID" value="NZ_CANLMG010000002.1"/>
</dbReference>
<feature type="domain" description="Cytochrome c" evidence="9">
    <location>
        <begin position="38"/>
        <end position="130"/>
    </location>
</feature>
<gene>
    <name evidence="10" type="ORF">HER15_08345</name>
</gene>
<keyword evidence="5 6" id="KW-0408">Iron</keyword>
<dbReference type="PANTHER" id="PTHR39425">
    <property type="entry name" value="LIPOPROTEIN CYTOCHROME C"/>
    <property type="match status" value="1"/>
</dbReference>
<evidence type="ECO:0000256" key="1">
    <source>
        <dbReference type="ARBA" id="ARBA00022448"/>
    </source>
</evidence>
<dbReference type="InterPro" id="IPR020942">
    <property type="entry name" value="Cyt_c_III_dom"/>
</dbReference>
<sequence>MKSVNHHSRLTKTLAKSLAFFLVFLVSFSAFSQDIDEARQKEGKKLFKSLCASCHKLDKKLVGPALAGIEERRTNEWLKAWIKDNAALRASGDKEAIAIFEEYNGSNMTAFPQLSDQNIDDILYYTTVGELKKTPAAGADIEGVGSQGDQAPKWLIYILAAAIVVAFLIIGSLLKTISELKGAPKTPGLMGQTAELWQGIKQNTFLKVLTVIFGALIAAYFLFGTLFKVGVDEGYQPIQPIAFSHKIHAGDNKIDCQYCHSAAKHSKHSGIPSVNVCMNCHKNISEVADDTKVVMDDHTLVKADLDKEIAKIYEAAGWDAEKLEYTGNTKPVKWVRVHNLPDFAYFNHSQHVTVGGIACQKCHGPVEEMEEVYQYSPLTMGWCIDCHKETKVDLKGNEYYAKIHEELAKKYGVEQVTIAQLGGKECGKCHY</sequence>
<dbReference type="EMBL" id="CP050861">
    <property type="protein sequence ID" value="UTD15473.1"/>
    <property type="molecule type" value="Genomic_DNA"/>
</dbReference>
<dbReference type="Gene3D" id="1.10.760.10">
    <property type="entry name" value="Cytochrome c-like domain"/>
    <property type="match status" value="1"/>
</dbReference>
<evidence type="ECO:0000256" key="2">
    <source>
        <dbReference type="ARBA" id="ARBA00022617"/>
    </source>
</evidence>
<keyword evidence="1" id="KW-0813">Transport</keyword>
<organism evidence="10 11">
    <name type="scientific">Tenacibaculum mesophilum</name>
    <dbReference type="NCBI Taxonomy" id="104268"/>
    <lineage>
        <taxon>Bacteria</taxon>
        <taxon>Pseudomonadati</taxon>
        <taxon>Bacteroidota</taxon>
        <taxon>Flavobacteriia</taxon>
        <taxon>Flavobacteriales</taxon>
        <taxon>Flavobacteriaceae</taxon>
        <taxon>Tenacibaculum</taxon>
    </lineage>
</organism>
<dbReference type="PANTHER" id="PTHR39425:SF1">
    <property type="entry name" value="CYTOCHROME C7-LIKE DOMAIN-CONTAINING PROTEIN"/>
    <property type="match status" value="1"/>
</dbReference>
<evidence type="ECO:0000313" key="10">
    <source>
        <dbReference type="EMBL" id="UTD15473.1"/>
    </source>
</evidence>
<evidence type="ECO:0000256" key="5">
    <source>
        <dbReference type="ARBA" id="ARBA00023004"/>
    </source>
</evidence>
<feature type="transmembrane region" description="Helical" evidence="7">
    <location>
        <begin position="205"/>
        <end position="227"/>
    </location>
</feature>
<dbReference type="Pfam" id="PF00034">
    <property type="entry name" value="Cytochrom_C"/>
    <property type="match status" value="1"/>
</dbReference>
<dbReference type="GO" id="GO:0020037">
    <property type="term" value="F:heme binding"/>
    <property type="evidence" value="ECO:0007669"/>
    <property type="project" value="InterPro"/>
</dbReference>
<evidence type="ECO:0000256" key="7">
    <source>
        <dbReference type="SAM" id="Phobius"/>
    </source>
</evidence>
<evidence type="ECO:0000256" key="6">
    <source>
        <dbReference type="PROSITE-ProRule" id="PRU00433"/>
    </source>
</evidence>
<dbReference type="Gene3D" id="3.90.10.10">
    <property type="entry name" value="Cytochrome C3"/>
    <property type="match status" value="2"/>
</dbReference>
<dbReference type="Pfam" id="PF02085">
    <property type="entry name" value="Cytochrom_CIII"/>
    <property type="match status" value="1"/>
</dbReference>
<dbReference type="PROSITE" id="PS51007">
    <property type="entry name" value="CYTC"/>
    <property type="match status" value="1"/>
</dbReference>
<evidence type="ECO:0000256" key="3">
    <source>
        <dbReference type="ARBA" id="ARBA00022723"/>
    </source>
</evidence>
<evidence type="ECO:0000313" key="11">
    <source>
        <dbReference type="Proteomes" id="UP001056837"/>
    </source>
</evidence>
<keyword evidence="8" id="KW-0732">Signal</keyword>
<dbReference type="CDD" id="cd08168">
    <property type="entry name" value="Cytochrom_C3"/>
    <property type="match status" value="1"/>
</dbReference>
<keyword evidence="7" id="KW-1133">Transmembrane helix</keyword>
<keyword evidence="3 6" id="KW-0479">Metal-binding</keyword>
<keyword evidence="2 6" id="KW-0349">Heme</keyword>
<dbReference type="GO" id="GO:0009055">
    <property type="term" value="F:electron transfer activity"/>
    <property type="evidence" value="ECO:0007669"/>
    <property type="project" value="InterPro"/>
</dbReference>
<feature type="transmembrane region" description="Helical" evidence="7">
    <location>
        <begin position="154"/>
        <end position="174"/>
    </location>
</feature>